<dbReference type="AlphaFoldDB" id="A0A0K2V6S2"/>
<name>A0A0K2V6S2_LEPSM</name>
<feature type="non-terminal residue" evidence="1">
    <location>
        <position position="1"/>
    </location>
</feature>
<reference evidence="1" key="1">
    <citation type="submission" date="2014-05" db="EMBL/GenBank/DDBJ databases">
        <authorList>
            <person name="Chronopoulou M."/>
        </authorList>
    </citation>
    <scope>NUCLEOTIDE SEQUENCE</scope>
    <source>
        <tissue evidence="1">Whole organism</tissue>
    </source>
</reference>
<protein>
    <submittedName>
        <fullName evidence="1">Uncharacterized protein</fullName>
    </submittedName>
</protein>
<proteinExistence type="predicted"/>
<accession>A0A0K2V6S2</accession>
<sequence length="66" mass="7911">TTFTYFVHRLISMNCLTTQFDVFFTIRHREIIYIIQVGQRGLHLAKKILCRDHKMNKQNKRSNKTG</sequence>
<dbReference type="EMBL" id="HACA01028818">
    <property type="protein sequence ID" value="CDW46179.1"/>
    <property type="molecule type" value="Transcribed_RNA"/>
</dbReference>
<evidence type="ECO:0000313" key="1">
    <source>
        <dbReference type="EMBL" id="CDW46179.1"/>
    </source>
</evidence>
<organism evidence="1">
    <name type="scientific">Lepeophtheirus salmonis</name>
    <name type="common">Salmon louse</name>
    <name type="synonym">Caligus salmonis</name>
    <dbReference type="NCBI Taxonomy" id="72036"/>
    <lineage>
        <taxon>Eukaryota</taxon>
        <taxon>Metazoa</taxon>
        <taxon>Ecdysozoa</taxon>
        <taxon>Arthropoda</taxon>
        <taxon>Crustacea</taxon>
        <taxon>Multicrustacea</taxon>
        <taxon>Hexanauplia</taxon>
        <taxon>Copepoda</taxon>
        <taxon>Siphonostomatoida</taxon>
        <taxon>Caligidae</taxon>
        <taxon>Lepeophtheirus</taxon>
    </lineage>
</organism>